<dbReference type="SUPFAM" id="SSF47336">
    <property type="entry name" value="ACP-like"/>
    <property type="match status" value="1"/>
</dbReference>
<sequence length="81" mass="8624">MREMTDEIARIMVDVFGVPPGRVGAATAFTELEADSLTLAELTLLLEQRYGVPVADGDLRPEHTVSDVAALLRDKGAAGGR</sequence>
<proteinExistence type="predicted"/>
<dbReference type="PROSITE" id="PS50075">
    <property type="entry name" value="CARRIER"/>
    <property type="match status" value="1"/>
</dbReference>
<dbReference type="Pfam" id="PF00550">
    <property type="entry name" value="PP-binding"/>
    <property type="match status" value="1"/>
</dbReference>
<feature type="domain" description="Carrier" evidence="1">
    <location>
        <begin position="1"/>
        <end position="76"/>
    </location>
</feature>
<evidence type="ECO:0000313" key="3">
    <source>
        <dbReference type="Proteomes" id="UP001144280"/>
    </source>
</evidence>
<dbReference type="RefSeq" id="WP_281893170.1">
    <property type="nucleotide sequence ID" value="NZ_BSDI01000005.1"/>
</dbReference>
<reference evidence="2" key="1">
    <citation type="submission" date="2022-12" db="EMBL/GenBank/DDBJ databases">
        <title>New Phytohabitans aurantiacus sp. RD004123 nov., an actinomycete isolated from soil.</title>
        <authorList>
            <person name="Triningsih D.W."/>
            <person name="Harunari E."/>
            <person name="Igarashi Y."/>
        </authorList>
    </citation>
    <scope>NUCLEOTIDE SEQUENCE</scope>
    <source>
        <strain evidence="2">RD004123</strain>
    </source>
</reference>
<comment type="caution">
    <text evidence="2">The sequence shown here is derived from an EMBL/GenBank/DDBJ whole genome shotgun (WGS) entry which is preliminary data.</text>
</comment>
<protein>
    <recommendedName>
        <fullName evidence="1">Carrier domain-containing protein</fullName>
    </recommendedName>
</protein>
<evidence type="ECO:0000313" key="2">
    <source>
        <dbReference type="EMBL" id="GLH96045.1"/>
    </source>
</evidence>
<keyword evidence="3" id="KW-1185">Reference proteome</keyword>
<accession>A0ABQ5QRV1</accession>
<name>A0ABQ5QRV1_9ACTN</name>
<dbReference type="InterPro" id="IPR036736">
    <property type="entry name" value="ACP-like_sf"/>
</dbReference>
<dbReference type="InterPro" id="IPR009081">
    <property type="entry name" value="PP-bd_ACP"/>
</dbReference>
<evidence type="ECO:0000259" key="1">
    <source>
        <dbReference type="PROSITE" id="PS50075"/>
    </source>
</evidence>
<dbReference type="Gene3D" id="1.10.1200.10">
    <property type="entry name" value="ACP-like"/>
    <property type="match status" value="1"/>
</dbReference>
<dbReference type="Proteomes" id="UP001144280">
    <property type="component" value="Unassembled WGS sequence"/>
</dbReference>
<organism evidence="2 3">
    <name type="scientific">Phytohabitans aurantiacus</name>
    <dbReference type="NCBI Taxonomy" id="3016789"/>
    <lineage>
        <taxon>Bacteria</taxon>
        <taxon>Bacillati</taxon>
        <taxon>Actinomycetota</taxon>
        <taxon>Actinomycetes</taxon>
        <taxon>Micromonosporales</taxon>
        <taxon>Micromonosporaceae</taxon>
    </lineage>
</organism>
<dbReference type="EMBL" id="BSDI01000005">
    <property type="protein sequence ID" value="GLH96045.1"/>
    <property type="molecule type" value="Genomic_DNA"/>
</dbReference>
<gene>
    <name evidence="2" type="ORF">Pa4123_13180</name>
</gene>